<sequence length="70" mass="8404">MILNTIKGNTYLYTGGIDSTNYFFTDRESEWLVIIISFPRHPKTEIYKSGEIDWCKNHFDNRRRSISYCF</sequence>
<protein>
    <submittedName>
        <fullName evidence="1">Uncharacterized protein</fullName>
    </submittedName>
</protein>
<dbReference type="Proteomes" id="UP000196877">
    <property type="component" value="Chromosome"/>
</dbReference>
<evidence type="ECO:0000313" key="1">
    <source>
        <dbReference type="EMBL" id="ASB89222.1"/>
    </source>
</evidence>
<name>A0ABM6LIP6_9BACI</name>
<reference evidence="1 2" key="1">
    <citation type="submission" date="2017-06" db="EMBL/GenBank/DDBJ databases">
        <title>Genome sequence of Bacillus sonorensis strain SRCM101395.</title>
        <authorList>
            <person name="Cho S.H."/>
        </authorList>
    </citation>
    <scope>NUCLEOTIDE SEQUENCE [LARGE SCALE GENOMIC DNA]</scope>
    <source>
        <strain evidence="1 2">SRCM101395</strain>
    </source>
</reference>
<accession>A0ABM6LIP6</accession>
<organism evidence="1 2">
    <name type="scientific">Bacillus sonorensis</name>
    <dbReference type="NCBI Taxonomy" id="119858"/>
    <lineage>
        <taxon>Bacteria</taxon>
        <taxon>Bacillati</taxon>
        <taxon>Bacillota</taxon>
        <taxon>Bacilli</taxon>
        <taxon>Bacillales</taxon>
        <taxon>Bacillaceae</taxon>
        <taxon>Bacillus</taxon>
    </lineage>
</organism>
<proteinExistence type="predicted"/>
<gene>
    <name evidence="1" type="ORF">S101395_02715</name>
</gene>
<keyword evidence="2" id="KW-1185">Reference proteome</keyword>
<evidence type="ECO:0000313" key="2">
    <source>
        <dbReference type="Proteomes" id="UP000196877"/>
    </source>
</evidence>
<dbReference type="EMBL" id="CP021920">
    <property type="protein sequence ID" value="ASB89222.1"/>
    <property type="molecule type" value="Genomic_DNA"/>
</dbReference>